<dbReference type="InterPro" id="IPR006143">
    <property type="entry name" value="RND_pump_MFP"/>
</dbReference>
<keyword evidence="4" id="KW-1185">Reference proteome</keyword>
<dbReference type="InterPro" id="IPR058637">
    <property type="entry name" value="YknX-like_C"/>
</dbReference>
<dbReference type="EMBL" id="KI271603">
    <property type="protein sequence ID" value="ERL64185.1"/>
    <property type="molecule type" value="Genomic_DNA"/>
</dbReference>
<dbReference type="OrthoDB" id="2291050at2"/>
<dbReference type="InterPro" id="IPR011053">
    <property type="entry name" value="Single_hybrid_motif"/>
</dbReference>
<reference evidence="4" key="1">
    <citation type="journal article" date="2013" name="Genome Announc.">
        <title>Whole-Genome Sequencing of Lactobacillus shenzhenensis Strain LY-73T.</title>
        <authorList>
            <person name="Lin Z."/>
            <person name="Liu Z."/>
            <person name="Yang R."/>
            <person name="Zou Y."/>
            <person name="Wan D."/>
            <person name="Chen J."/>
            <person name="Guo M."/>
            <person name="Zhao J."/>
            <person name="Fang C."/>
            <person name="Yang R."/>
            <person name="Liu F."/>
        </authorList>
    </citation>
    <scope>NUCLEOTIDE SEQUENCE [LARGE SCALE GENOMIC DNA]</scope>
    <source>
        <strain evidence="4">LY-73</strain>
    </source>
</reference>
<dbReference type="Pfam" id="PF25989">
    <property type="entry name" value="YknX_C"/>
    <property type="match status" value="1"/>
</dbReference>
<evidence type="ECO:0000313" key="3">
    <source>
        <dbReference type="EMBL" id="ERL64185.1"/>
    </source>
</evidence>
<evidence type="ECO:0000313" key="4">
    <source>
        <dbReference type="Proteomes" id="UP000030647"/>
    </source>
</evidence>
<dbReference type="Gene3D" id="2.40.30.170">
    <property type="match status" value="1"/>
</dbReference>
<dbReference type="GO" id="GO:0015562">
    <property type="term" value="F:efflux transmembrane transporter activity"/>
    <property type="evidence" value="ECO:0007669"/>
    <property type="project" value="TreeGrafter"/>
</dbReference>
<dbReference type="SUPFAM" id="SSF51230">
    <property type="entry name" value="Single hybrid motif"/>
    <property type="match status" value="1"/>
</dbReference>
<dbReference type="STRING" id="1231336.L248_1551"/>
<protein>
    <recommendedName>
        <fullName evidence="2">YknX-like C-terminal permuted SH3-like domain-containing protein</fullName>
    </recommendedName>
</protein>
<evidence type="ECO:0000256" key="1">
    <source>
        <dbReference type="ARBA" id="ARBA00009477"/>
    </source>
</evidence>
<sequence>MKNWKRILVAVLLLTIVGFIGWSVVYAGRQNNVQKVSTAKVTKQSITATVTTTGTIIPTRSAALTGSGLVTAVNVKVNDKVTKGQVLATYNGTTNLTSPIAGTVTAVNILAGQADTAQATGKPAITVADLSNLRVQLNLTKSEAAQVKVRQPVHMNYLDHTYTGDMASVDPTAATTTSATGASTPTLGAQVTFDRQPQGLVPGFDIDVRITVATADQAITIPQEAITYDRNNDPLVYRIVKNKAVRTAVTTGLQSATRIAVSKGLSAGDRVVLSPSSKIHDGTAVTTQ</sequence>
<dbReference type="Gene3D" id="2.40.420.20">
    <property type="match status" value="1"/>
</dbReference>
<organism evidence="3 4">
    <name type="scientific">Schleiferilactobacillus shenzhenensis LY-73</name>
    <dbReference type="NCBI Taxonomy" id="1231336"/>
    <lineage>
        <taxon>Bacteria</taxon>
        <taxon>Bacillati</taxon>
        <taxon>Bacillota</taxon>
        <taxon>Bacilli</taxon>
        <taxon>Lactobacillales</taxon>
        <taxon>Lactobacillaceae</taxon>
        <taxon>Schleiferilactobacillus</taxon>
    </lineage>
</organism>
<dbReference type="RefSeq" id="WP_022530559.1">
    <property type="nucleotide sequence ID" value="NZ_KI271603.1"/>
</dbReference>
<dbReference type="Proteomes" id="UP000030647">
    <property type="component" value="Unassembled WGS sequence"/>
</dbReference>
<accession>U4TLB3</accession>
<evidence type="ECO:0000259" key="2">
    <source>
        <dbReference type="Pfam" id="PF25989"/>
    </source>
</evidence>
<dbReference type="HOGENOM" id="CLU_018816_14_5_9"/>
<proteinExistence type="inferred from homology"/>
<comment type="similarity">
    <text evidence="1">Belongs to the membrane fusion protein (MFP) (TC 8.A.1) family.</text>
</comment>
<dbReference type="NCBIfam" id="TIGR01730">
    <property type="entry name" value="RND_mfp"/>
    <property type="match status" value="1"/>
</dbReference>
<dbReference type="AlphaFoldDB" id="U4TLB3"/>
<name>U4TLB3_9LACO</name>
<dbReference type="Gene3D" id="2.40.50.100">
    <property type="match status" value="1"/>
</dbReference>
<dbReference type="eggNOG" id="COG0845">
    <property type="taxonomic scope" value="Bacteria"/>
</dbReference>
<dbReference type="PANTHER" id="PTHR30469">
    <property type="entry name" value="MULTIDRUG RESISTANCE PROTEIN MDTA"/>
    <property type="match status" value="1"/>
</dbReference>
<gene>
    <name evidence="3" type="ORF">L248_1551</name>
</gene>
<feature type="domain" description="YknX-like C-terminal permuted SH3-like" evidence="2">
    <location>
        <begin position="218"/>
        <end position="286"/>
    </location>
</feature>
<dbReference type="GO" id="GO:1990281">
    <property type="term" value="C:efflux pump complex"/>
    <property type="evidence" value="ECO:0007669"/>
    <property type="project" value="TreeGrafter"/>
</dbReference>